<dbReference type="GO" id="GO:0046872">
    <property type="term" value="F:metal ion binding"/>
    <property type="evidence" value="ECO:0007669"/>
    <property type="project" value="UniProtKB-KW"/>
</dbReference>
<dbReference type="GO" id="GO:0019752">
    <property type="term" value="P:carboxylic acid metabolic process"/>
    <property type="evidence" value="ECO:0007669"/>
    <property type="project" value="UniProtKB-ARBA"/>
</dbReference>
<dbReference type="Gene3D" id="3.90.850.10">
    <property type="entry name" value="Fumarylacetoacetase-like, C-terminal domain"/>
    <property type="match status" value="1"/>
</dbReference>
<dbReference type="EMBL" id="FNVA01000006">
    <property type="protein sequence ID" value="SEG55262.1"/>
    <property type="molecule type" value="Genomic_DNA"/>
</dbReference>
<evidence type="ECO:0000313" key="5">
    <source>
        <dbReference type="Proteomes" id="UP000236728"/>
    </source>
</evidence>
<reference evidence="4 5" key="1">
    <citation type="submission" date="2016-10" db="EMBL/GenBank/DDBJ databases">
        <authorList>
            <person name="de Groot N.N."/>
        </authorList>
    </citation>
    <scope>NUCLEOTIDE SEQUENCE [LARGE SCALE GENOMIC DNA]</scope>
    <source>
        <strain evidence="4 5">DSM 22489</strain>
    </source>
</reference>
<proteinExistence type="inferred from homology"/>
<dbReference type="FunFam" id="3.90.850.10:FF:000002">
    <property type="entry name" value="2-hydroxyhepta-2,4-diene-1,7-dioate isomerase"/>
    <property type="match status" value="1"/>
</dbReference>
<comment type="similarity">
    <text evidence="1">Belongs to the FAH family.</text>
</comment>
<keyword evidence="2" id="KW-0479">Metal-binding</keyword>
<dbReference type="Pfam" id="PF01557">
    <property type="entry name" value="FAA_hydrolase"/>
    <property type="match status" value="1"/>
</dbReference>
<sequence>MKFVTFQTADHPTARPGVLLAEAAAEVIADLSGLFPDTLSIIAGAEPAQATIEAGLATCPRLPLADATLLAPISNPPRIFAIGLNYAEHATESKMKTQAVPTVFLKLQSGIVGQDATVILPKNSTEPDYEVEMAVVIGKGGYRIAAADWEQHVFGYTICNDISARDIQLATTQWTLGKSFPTFCPLGPAIVTADEVGDPHTLDISLAIDGEVLQSANTRDLIFKVPALIEYLSSICPLEPGDIISTGTPQGVGLGRDPKRWIKPNEEMVLRVEKLGELRNKTVAER</sequence>
<dbReference type="InterPro" id="IPR036663">
    <property type="entry name" value="Fumarylacetoacetase_C_sf"/>
</dbReference>
<name>A0A1H6B3T6_9BACT</name>
<dbReference type="GO" id="GO:0016853">
    <property type="term" value="F:isomerase activity"/>
    <property type="evidence" value="ECO:0007669"/>
    <property type="project" value="UniProtKB-ARBA"/>
</dbReference>
<dbReference type="RefSeq" id="WP_235011674.1">
    <property type="nucleotide sequence ID" value="NZ_FNVA01000006.1"/>
</dbReference>
<organism evidence="4 5">
    <name type="scientific">Bryocella elongata</name>
    <dbReference type="NCBI Taxonomy" id="863522"/>
    <lineage>
        <taxon>Bacteria</taxon>
        <taxon>Pseudomonadati</taxon>
        <taxon>Acidobacteriota</taxon>
        <taxon>Terriglobia</taxon>
        <taxon>Terriglobales</taxon>
        <taxon>Acidobacteriaceae</taxon>
        <taxon>Bryocella</taxon>
    </lineage>
</organism>
<evidence type="ECO:0000256" key="1">
    <source>
        <dbReference type="ARBA" id="ARBA00010211"/>
    </source>
</evidence>
<dbReference type="SUPFAM" id="SSF56529">
    <property type="entry name" value="FAH"/>
    <property type="match status" value="1"/>
</dbReference>
<dbReference type="AlphaFoldDB" id="A0A1H6B3T6"/>
<dbReference type="InterPro" id="IPR011234">
    <property type="entry name" value="Fumarylacetoacetase-like_C"/>
</dbReference>
<evidence type="ECO:0000256" key="2">
    <source>
        <dbReference type="ARBA" id="ARBA00022723"/>
    </source>
</evidence>
<dbReference type="PANTHER" id="PTHR42796">
    <property type="entry name" value="FUMARYLACETOACETATE HYDROLASE DOMAIN-CONTAINING PROTEIN 2A-RELATED"/>
    <property type="match status" value="1"/>
</dbReference>
<dbReference type="InterPro" id="IPR051121">
    <property type="entry name" value="FAH"/>
</dbReference>
<gene>
    <name evidence="4" type="ORF">SAMN05421819_3483</name>
</gene>
<evidence type="ECO:0000259" key="3">
    <source>
        <dbReference type="Pfam" id="PF01557"/>
    </source>
</evidence>
<protein>
    <submittedName>
        <fullName evidence="4">2-keto-4-pentenoate hydratase/2-oxohepta-3-ene-1,7-dioic acid hydratase (Catechol pathway)</fullName>
    </submittedName>
</protein>
<dbReference type="PANTHER" id="PTHR42796:SF4">
    <property type="entry name" value="FUMARYLACETOACETATE HYDROLASE DOMAIN-CONTAINING PROTEIN 2A"/>
    <property type="match status" value="1"/>
</dbReference>
<evidence type="ECO:0000313" key="4">
    <source>
        <dbReference type="EMBL" id="SEG55262.1"/>
    </source>
</evidence>
<dbReference type="Proteomes" id="UP000236728">
    <property type="component" value="Unassembled WGS sequence"/>
</dbReference>
<feature type="domain" description="Fumarylacetoacetase-like C-terminal" evidence="3">
    <location>
        <begin position="79"/>
        <end position="281"/>
    </location>
</feature>
<keyword evidence="5" id="KW-1185">Reference proteome</keyword>
<accession>A0A1H6B3T6</accession>